<keyword evidence="2" id="KW-1134">Transmembrane beta strand</keyword>
<keyword evidence="4" id="KW-1185">Reference proteome</keyword>
<dbReference type="RefSeq" id="WP_188920850.1">
    <property type="nucleotide sequence ID" value="NZ_BMQV01000025.1"/>
</dbReference>
<proteinExistence type="inferred from homology"/>
<organism evidence="3 4">
    <name type="scientific">Shewanella saliphila</name>
    <dbReference type="NCBI Taxonomy" id="2282698"/>
    <lineage>
        <taxon>Bacteria</taxon>
        <taxon>Pseudomonadati</taxon>
        <taxon>Pseudomonadota</taxon>
        <taxon>Gammaproteobacteria</taxon>
        <taxon>Alteromonadales</taxon>
        <taxon>Shewanellaceae</taxon>
        <taxon>Shewanella</taxon>
    </lineage>
</organism>
<reference evidence="4" key="1">
    <citation type="journal article" date="2019" name="Int. J. Syst. Evol. Microbiol.">
        <title>The Global Catalogue of Microorganisms (GCM) 10K type strain sequencing project: providing services to taxonomists for standard genome sequencing and annotation.</title>
        <authorList>
            <consortium name="The Broad Institute Genomics Platform"/>
            <consortium name="The Broad Institute Genome Sequencing Center for Infectious Disease"/>
            <person name="Wu L."/>
            <person name="Ma J."/>
        </authorList>
    </citation>
    <scope>NUCLEOTIDE SEQUENCE [LARGE SCALE GENOMIC DNA]</scope>
    <source>
        <strain evidence="4">JCM 32304</strain>
    </source>
</reference>
<evidence type="ECO:0000256" key="2">
    <source>
        <dbReference type="RuleBase" id="RU362097"/>
    </source>
</evidence>
<dbReference type="InterPro" id="IPR003423">
    <property type="entry name" value="OMP_efflux"/>
</dbReference>
<dbReference type="Gene3D" id="1.20.1600.10">
    <property type="entry name" value="Outer membrane efflux proteins (OEP)"/>
    <property type="match status" value="1"/>
</dbReference>
<sequence length="503" mass="54252">MTNYFVSHHAPFADVINKTKQHLVKPRCSARLLPIVAALVLAGCSTMAPDYNRSDSAVANEWQLDSVAQTQGLSSQQAIDIPWKDFIKDERLVSLIDMGLNSSRTLRETLADVESARATYRVQRSDLFPELDVSLSGDRSKASTGDISTSYEAAAGLSSYELDLFGKNRSLTVAEMEAYLASEETAKAAKITLIGEIASAWLTLAADSNLLSLAEETATNAKQAMDITQKRLSYGIDSRIDVASAETIYYSARSDIASYKTQVEQDINALRLLVGEQFDENLLAFALPGNDSVVTDVPAGVSSTILLERPDVLSAEHSLKSTNANIGAARAAFFPTISLTANGGLASSVLSDIFSGGASSIWSVAPSISLPIFNGGENEANLAYSEAQQQKYLASYEYAIQSAFTEVADTLARRATIQDQLDAQNALVEASTRSYQLSLARYENGIDSFQTALESQRTMYSAKQSLITTRQADLDNRITLYKVLGGGVAGSTNTLVNNDSQKE</sequence>
<dbReference type="Proteomes" id="UP000654367">
    <property type="component" value="Unassembled WGS sequence"/>
</dbReference>
<keyword evidence="2" id="KW-0564">Palmitate</keyword>
<name>A0ABQ2Q880_9GAMM</name>
<accession>A0ABQ2Q880</accession>
<comment type="similarity">
    <text evidence="1 2">Belongs to the outer membrane factor (OMF) (TC 1.B.17) family.</text>
</comment>
<dbReference type="PANTHER" id="PTHR30203">
    <property type="entry name" value="OUTER MEMBRANE CATION EFFLUX PROTEIN"/>
    <property type="match status" value="1"/>
</dbReference>
<keyword evidence="2" id="KW-0812">Transmembrane</keyword>
<evidence type="ECO:0000313" key="4">
    <source>
        <dbReference type="Proteomes" id="UP000654367"/>
    </source>
</evidence>
<keyword evidence="2" id="KW-0472">Membrane</keyword>
<dbReference type="InterPro" id="IPR010131">
    <property type="entry name" value="MdtP/NodT-like"/>
</dbReference>
<dbReference type="NCBIfam" id="TIGR01845">
    <property type="entry name" value="outer_NodT"/>
    <property type="match status" value="1"/>
</dbReference>
<dbReference type="Pfam" id="PF02321">
    <property type="entry name" value="OEP"/>
    <property type="match status" value="2"/>
</dbReference>
<evidence type="ECO:0000256" key="1">
    <source>
        <dbReference type="ARBA" id="ARBA00007613"/>
    </source>
</evidence>
<gene>
    <name evidence="3" type="primary">ibeB</name>
    <name evidence="3" type="ORF">GCM10009409_25010</name>
</gene>
<comment type="caution">
    <text evidence="3">The sequence shown here is derived from an EMBL/GenBank/DDBJ whole genome shotgun (WGS) entry which is preliminary data.</text>
</comment>
<protein>
    <submittedName>
        <fullName evidence="3">Multidrug transporter</fullName>
    </submittedName>
</protein>
<dbReference type="SUPFAM" id="SSF56954">
    <property type="entry name" value="Outer membrane efflux proteins (OEP)"/>
    <property type="match status" value="1"/>
</dbReference>
<keyword evidence="2" id="KW-0449">Lipoprotein</keyword>
<comment type="subcellular location">
    <subcellularLocation>
        <location evidence="2">Cell outer membrane</location>
        <topology evidence="2">Lipid-anchor</topology>
    </subcellularLocation>
</comment>
<dbReference type="Gene3D" id="2.20.200.10">
    <property type="entry name" value="Outer membrane efflux proteins (OEP)"/>
    <property type="match status" value="1"/>
</dbReference>
<dbReference type="PANTHER" id="PTHR30203:SF32">
    <property type="entry name" value="CATION EFFLUX SYSTEM PROTEIN CUSC"/>
    <property type="match status" value="1"/>
</dbReference>
<dbReference type="EMBL" id="BMQV01000025">
    <property type="protein sequence ID" value="GGP57954.1"/>
    <property type="molecule type" value="Genomic_DNA"/>
</dbReference>
<evidence type="ECO:0000313" key="3">
    <source>
        <dbReference type="EMBL" id="GGP57954.1"/>
    </source>
</evidence>